<name>A0A833UZ95_9POAL</name>
<dbReference type="EMBL" id="SWLB01000028">
    <property type="protein sequence ID" value="KAF3320876.1"/>
    <property type="molecule type" value="Genomic_DNA"/>
</dbReference>
<dbReference type="Proteomes" id="UP000623129">
    <property type="component" value="Unassembled WGS sequence"/>
</dbReference>
<comment type="caution">
    <text evidence="1">The sequence shown here is derived from an EMBL/GenBank/DDBJ whole genome shotgun (WGS) entry which is preliminary data.</text>
</comment>
<evidence type="ECO:0000313" key="2">
    <source>
        <dbReference type="Proteomes" id="UP000623129"/>
    </source>
</evidence>
<dbReference type="AlphaFoldDB" id="A0A833UZ95"/>
<keyword evidence="2" id="KW-1185">Reference proteome</keyword>
<accession>A0A833UZ95</accession>
<gene>
    <name evidence="1" type="ORF">FCM35_KLT15010</name>
</gene>
<protein>
    <submittedName>
        <fullName evidence="1">Uncharacterized protein</fullName>
    </submittedName>
</protein>
<organism evidence="1 2">
    <name type="scientific">Carex littledalei</name>
    <dbReference type="NCBI Taxonomy" id="544730"/>
    <lineage>
        <taxon>Eukaryota</taxon>
        <taxon>Viridiplantae</taxon>
        <taxon>Streptophyta</taxon>
        <taxon>Embryophyta</taxon>
        <taxon>Tracheophyta</taxon>
        <taxon>Spermatophyta</taxon>
        <taxon>Magnoliopsida</taxon>
        <taxon>Liliopsida</taxon>
        <taxon>Poales</taxon>
        <taxon>Cyperaceae</taxon>
        <taxon>Cyperoideae</taxon>
        <taxon>Cariceae</taxon>
        <taxon>Carex</taxon>
        <taxon>Carex subgen. Euthyceras</taxon>
    </lineage>
</organism>
<evidence type="ECO:0000313" key="1">
    <source>
        <dbReference type="EMBL" id="KAF3320876.1"/>
    </source>
</evidence>
<proteinExistence type="predicted"/>
<sequence length="124" mass="14015">MALHSAAVTSVTTTVPVASRGPPLSFKNCPFPNGDAKYLKKLAQEGRGITMVKESLVCLLHSCISENREFYYTSLKKEERRVEDWGEERRASEVEIEPAMASSRLGFDEIGDPPWLIQDWDLRK</sequence>
<reference evidence="1" key="1">
    <citation type="submission" date="2020-01" db="EMBL/GenBank/DDBJ databases">
        <title>Genome sequence of Kobresia littledalei, the first chromosome-level genome in the family Cyperaceae.</title>
        <authorList>
            <person name="Qu G."/>
        </authorList>
    </citation>
    <scope>NUCLEOTIDE SEQUENCE</scope>
    <source>
        <strain evidence="1">C.B.Clarke</strain>
        <tissue evidence="1">Leaf</tissue>
    </source>
</reference>